<dbReference type="InterPro" id="IPR001915">
    <property type="entry name" value="Peptidase_M48"/>
</dbReference>
<evidence type="ECO:0000259" key="7">
    <source>
        <dbReference type="Pfam" id="PF01435"/>
    </source>
</evidence>
<name>A0ABQ1FBU5_9BACL</name>
<evidence type="ECO:0000256" key="4">
    <source>
        <dbReference type="ARBA" id="ARBA00022833"/>
    </source>
</evidence>
<keyword evidence="3 6" id="KW-0378">Hydrolase</keyword>
<reference evidence="9" key="1">
    <citation type="journal article" date="2019" name="Int. J. Syst. Evol. Microbiol.">
        <title>The Global Catalogue of Microorganisms (GCM) 10K type strain sequencing project: providing services to taxonomists for standard genome sequencing and annotation.</title>
        <authorList>
            <consortium name="The Broad Institute Genomics Platform"/>
            <consortium name="The Broad Institute Genome Sequencing Center for Infectious Disease"/>
            <person name="Wu L."/>
            <person name="Ma J."/>
        </authorList>
    </citation>
    <scope>NUCLEOTIDE SEQUENCE [LARGE SCALE GENOMIC DNA]</scope>
    <source>
        <strain evidence="9">CGMCC 1.15043</strain>
    </source>
</reference>
<dbReference type="Gene3D" id="3.30.2010.10">
    <property type="entry name" value="Metalloproteases ('zincins'), catalytic domain"/>
    <property type="match status" value="1"/>
</dbReference>
<comment type="similarity">
    <text evidence="6">Belongs to the peptidase M48 family.</text>
</comment>
<evidence type="ECO:0000256" key="5">
    <source>
        <dbReference type="ARBA" id="ARBA00023049"/>
    </source>
</evidence>
<feature type="domain" description="Peptidase M48" evidence="7">
    <location>
        <begin position="19"/>
        <end position="68"/>
    </location>
</feature>
<evidence type="ECO:0000256" key="6">
    <source>
        <dbReference type="RuleBase" id="RU003983"/>
    </source>
</evidence>
<accession>A0ABQ1FBU5</accession>
<comment type="cofactor">
    <cofactor evidence="6">
        <name>Zn(2+)</name>
        <dbReference type="ChEBI" id="CHEBI:29105"/>
    </cofactor>
    <text evidence="6">Binds 1 zinc ion per subunit.</text>
</comment>
<organism evidence="8 9">
    <name type="scientific">Paenibacillus marchantiophytorum</name>
    <dbReference type="NCBI Taxonomy" id="1619310"/>
    <lineage>
        <taxon>Bacteria</taxon>
        <taxon>Bacillati</taxon>
        <taxon>Bacillota</taxon>
        <taxon>Bacilli</taxon>
        <taxon>Bacillales</taxon>
        <taxon>Paenibacillaceae</taxon>
        <taxon>Paenibacillus</taxon>
    </lineage>
</organism>
<evidence type="ECO:0000256" key="1">
    <source>
        <dbReference type="ARBA" id="ARBA00022670"/>
    </source>
</evidence>
<keyword evidence="1 6" id="KW-0645">Protease</keyword>
<sequence>MSLDEKIELKIYFDRVYNGVAGNKKYIIISNSLLKLYESNPQAVRCMIVHELTHIKYRDFALSKMINTFGIAFSSNYSRAISLLMEIRAEVESFRINEFTEEEFTNIHTLFNKQNKNPSKLNSYKVGYPSRDLTIAMCIKHKAFTTELINDILNDFCDVMKIKKKRKLVERVKSKFDPNKSTILLDVQLNVHRCN</sequence>
<evidence type="ECO:0000313" key="9">
    <source>
        <dbReference type="Proteomes" id="UP000615455"/>
    </source>
</evidence>
<dbReference type="EMBL" id="BMHE01000047">
    <property type="protein sequence ID" value="GGA05217.1"/>
    <property type="molecule type" value="Genomic_DNA"/>
</dbReference>
<evidence type="ECO:0000256" key="3">
    <source>
        <dbReference type="ARBA" id="ARBA00022801"/>
    </source>
</evidence>
<dbReference type="RefSeq" id="WP_229757898.1">
    <property type="nucleotide sequence ID" value="NZ_BMHE01000047.1"/>
</dbReference>
<keyword evidence="9" id="KW-1185">Reference proteome</keyword>
<protein>
    <recommendedName>
        <fullName evidence="7">Peptidase M48 domain-containing protein</fullName>
    </recommendedName>
</protein>
<evidence type="ECO:0000313" key="8">
    <source>
        <dbReference type="EMBL" id="GGA05217.1"/>
    </source>
</evidence>
<keyword evidence="2" id="KW-0479">Metal-binding</keyword>
<keyword evidence="4 6" id="KW-0862">Zinc</keyword>
<keyword evidence="5 6" id="KW-0482">Metalloprotease</keyword>
<comment type="caution">
    <text evidence="8">The sequence shown here is derived from an EMBL/GenBank/DDBJ whole genome shotgun (WGS) entry which is preliminary data.</text>
</comment>
<dbReference type="Pfam" id="PF01435">
    <property type="entry name" value="Peptidase_M48"/>
    <property type="match status" value="1"/>
</dbReference>
<proteinExistence type="inferred from homology"/>
<gene>
    <name evidence="8" type="ORF">GCM10008018_59120</name>
</gene>
<dbReference type="Proteomes" id="UP000615455">
    <property type="component" value="Unassembled WGS sequence"/>
</dbReference>
<evidence type="ECO:0000256" key="2">
    <source>
        <dbReference type="ARBA" id="ARBA00022723"/>
    </source>
</evidence>